<dbReference type="Proteomes" id="UP000241229">
    <property type="component" value="Unassembled WGS sequence"/>
</dbReference>
<dbReference type="Gene3D" id="3.30.70.920">
    <property type="match status" value="1"/>
</dbReference>
<dbReference type="PROSITE" id="PS00519">
    <property type="entry name" value="HTH_ASNC_1"/>
    <property type="match status" value="1"/>
</dbReference>
<gene>
    <name evidence="5" type="ORF">C7I84_01280</name>
</gene>
<dbReference type="GO" id="GO:0043200">
    <property type="term" value="P:response to amino acid"/>
    <property type="evidence" value="ECO:0007669"/>
    <property type="project" value="TreeGrafter"/>
</dbReference>
<dbReference type="AlphaFoldDB" id="A0A2P7STH3"/>
<dbReference type="InterPro" id="IPR036388">
    <property type="entry name" value="WH-like_DNA-bd_sf"/>
</dbReference>
<protein>
    <submittedName>
        <fullName evidence="5">Lrp/AsnC family transcriptional regulator</fullName>
    </submittedName>
</protein>
<dbReference type="PRINTS" id="PR00033">
    <property type="entry name" value="HTHASNC"/>
</dbReference>
<dbReference type="InterPro" id="IPR036390">
    <property type="entry name" value="WH_DNA-bd_sf"/>
</dbReference>
<dbReference type="GO" id="GO:0005829">
    <property type="term" value="C:cytosol"/>
    <property type="evidence" value="ECO:0007669"/>
    <property type="project" value="TreeGrafter"/>
</dbReference>
<dbReference type="SUPFAM" id="SSF54909">
    <property type="entry name" value="Dimeric alpha+beta barrel"/>
    <property type="match status" value="1"/>
</dbReference>
<proteinExistence type="predicted"/>
<dbReference type="GO" id="GO:0043565">
    <property type="term" value="F:sequence-specific DNA binding"/>
    <property type="evidence" value="ECO:0007669"/>
    <property type="project" value="InterPro"/>
</dbReference>
<dbReference type="Pfam" id="PF01037">
    <property type="entry name" value="AsnC_trans_reg"/>
    <property type="match status" value="1"/>
</dbReference>
<organism evidence="5 6">
    <name type="scientific">Kumtagia ephedrae</name>
    <dbReference type="NCBI Taxonomy" id="2116701"/>
    <lineage>
        <taxon>Bacteria</taxon>
        <taxon>Pseudomonadati</taxon>
        <taxon>Pseudomonadota</taxon>
        <taxon>Alphaproteobacteria</taxon>
        <taxon>Hyphomicrobiales</taxon>
        <taxon>Phyllobacteriaceae</taxon>
        <taxon>Kumtagia</taxon>
    </lineage>
</organism>
<evidence type="ECO:0000313" key="5">
    <source>
        <dbReference type="EMBL" id="PSJ65782.1"/>
    </source>
</evidence>
<evidence type="ECO:0000256" key="1">
    <source>
        <dbReference type="ARBA" id="ARBA00023015"/>
    </source>
</evidence>
<keyword evidence="1" id="KW-0805">Transcription regulation</keyword>
<evidence type="ECO:0000313" key="6">
    <source>
        <dbReference type="Proteomes" id="UP000241229"/>
    </source>
</evidence>
<dbReference type="SUPFAM" id="SSF46785">
    <property type="entry name" value="Winged helix' DNA-binding domain"/>
    <property type="match status" value="1"/>
</dbReference>
<evidence type="ECO:0000256" key="2">
    <source>
        <dbReference type="ARBA" id="ARBA00023125"/>
    </source>
</evidence>
<dbReference type="InterPro" id="IPR011991">
    <property type="entry name" value="ArsR-like_HTH"/>
</dbReference>
<dbReference type="SMART" id="SM00344">
    <property type="entry name" value="HTH_ASNC"/>
    <property type="match status" value="1"/>
</dbReference>
<dbReference type="InterPro" id="IPR019888">
    <property type="entry name" value="Tscrpt_reg_AsnC-like"/>
</dbReference>
<name>A0A2P7STH3_9HYPH</name>
<dbReference type="Pfam" id="PF13412">
    <property type="entry name" value="HTH_24"/>
    <property type="match status" value="1"/>
</dbReference>
<evidence type="ECO:0000256" key="3">
    <source>
        <dbReference type="ARBA" id="ARBA00023163"/>
    </source>
</evidence>
<dbReference type="GO" id="GO:0006355">
    <property type="term" value="P:regulation of DNA-templated transcription"/>
    <property type="evidence" value="ECO:0007669"/>
    <property type="project" value="UniProtKB-ARBA"/>
</dbReference>
<dbReference type="InterPro" id="IPR019887">
    <property type="entry name" value="Tscrpt_reg_AsnC/Lrp_C"/>
</dbReference>
<dbReference type="PANTHER" id="PTHR30154">
    <property type="entry name" value="LEUCINE-RESPONSIVE REGULATORY PROTEIN"/>
    <property type="match status" value="1"/>
</dbReference>
<feature type="domain" description="HTH asnC-type" evidence="4">
    <location>
        <begin position="1"/>
        <end position="64"/>
    </location>
</feature>
<dbReference type="CDD" id="cd00090">
    <property type="entry name" value="HTH_ARSR"/>
    <property type="match status" value="1"/>
</dbReference>
<dbReference type="RefSeq" id="WP_106770324.1">
    <property type="nucleotide sequence ID" value="NZ_PXYK01000001.1"/>
</dbReference>
<keyword evidence="2" id="KW-0238">DNA-binding</keyword>
<sequence>MKTEESDRRILRELQRDATLTLKQLSERLAMSQSTIWRRIQEMEKDGVILGRATLVDPLAVGLSVCVFVNVNMTAHSTEVRSRFEAFAQSAPEIVDCYSVTGAHDYTLIVRTRTVEEFETFLMKQVLSQPGVATASSNLALRQHKRSAVLPI</sequence>
<comment type="caution">
    <text evidence="5">The sequence shown here is derived from an EMBL/GenBank/DDBJ whole genome shotgun (WGS) entry which is preliminary data.</text>
</comment>
<accession>A0A2P7STH3</accession>
<dbReference type="InterPro" id="IPR000485">
    <property type="entry name" value="AsnC-type_HTH_dom"/>
</dbReference>
<keyword evidence="6" id="KW-1185">Reference proteome</keyword>
<dbReference type="InterPro" id="IPR011008">
    <property type="entry name" value="Dimeric_a/b-barrel"/>
</dbReference>
<reference evidence="5 6" key="1">
    <citation type="submission" date="2018-03" db="EMBL/GenBank/DDBJ databases">
        <title>The draft genome of Mesorhizobium sp. 6GN-30.</title>
        <authorList>
            <person name="Liu L."/>
            <person name="Li L."/>
            <person name="Wang T."/>
            <person name="Zhang X."/>
            <person name="Liang L."/>
        </authorList>
    </citation>
    <scope>NUCLEOTIDE SEQUENCE [LARGE SCALE GENOMIC DNA]</scope>
    <source>
        <strain evidence="5 6">6GN30</strain>
    </source>
</reference>
<evidence type="ECO:0000259" key="4">
    <source>
        <dbReference type="PROSITE" id="PS50956"/>
    </source>
</evidence>
<dbReference type="InterPro" id="IPR019885">
    <property type="entry name" value="Tscrpt_reg_HTH_AsnC-type_CS"/>
</dbReference>
<dbReference type="OrthoDB" id="9813313at2"/>
<dbReference type="PANTHER" id="PTHR30154:SF34">
    <property type="entry name" value="TRANSCRIPTIONAL REGULATOR AZLB"/>
    <property type="match status" value="1"/>
</dbReference>
<dbReference type="Gene3D" id="1.10.10.10">
    <property type="entry name" value="Winged helix-like DNA-binding domain superfamily/Winged helix DNA-binding domain"/>
    <property type="match status" value="1"/>
</dbReference>
<keyword evidence="3" id="KW-0804">Transcription</keyword>
<dbReference type="EMBL" id="PXYK01000001">
    <property type="protein sequence ID" value="PSJ65782.1"/>
    <property type="molecule type" value="Genomic_DNA"/>
</dbReference>
<dbReference type="PROSITE" id="PS50956">
    <property type="entry name" value="HTH_ASNC_2"/>
    <property type="match status" value="1"/>
</dbReference>